<evidence type="ECO:0000313" key="2">
    <source>
        <dbReference type="Proteomes" id="UP000075902"/>
    </source>
</evidence>
<organism evidence="1 2">
    <name type="scientific">Anopheles melas</name>
    <dbReference type="NCBI Taxonomy" id="34690"/>
    <lineage>
        <taxon>Eukaryota</taxon>
        <taxon>Metazoa</taxon>
        <taxon>Ecdysozoa</taxon>
        <taxon>Arthropoda</taxon>
        <taxon>Hexapoda</taxon>
        <taxon>Insecta</taxon>
        <taxon>Pterygota</taxon>
        <taxon>Neoptera</taxon>
        <taxon>Endopterygota</taxon>
        <taxon>Diptera</taxon>
        <taxon>Nematocera</taxon>
        <taxon>Culicoidea</taxon>
        <taxon>Culicidae</taxon>
        <taxon>Anophelinae</taxon>
        <taxon>Anopheles</taxon>
    </lineage>
</organism>
<accession>A0A182UC33</accession>
<dbReference type="AlphaFoldDB" id="A0A182UC33"/>
<protein>
    <submittedName>
        <fullName evidence="1">Uncharacterized protein</fullName>
    </submittedName>
</protein>
<sequence length="135" mass="14502">MKPHGIIQPDCRPHYSVKFSSGGAGTDREPGLGTQQRAPVANLGYDLIYLTKLVCVSDRAVWAAQTAHHRHHHPNLTAAGKTQTQEGHILGNKNNANGFISLSTIFIAPAGVLKFTLALRTARPERARSATAKGT</sequence>
<reference evidence="1" key="2">
    <citation type="submission" date="2020-05" db="UniProtKB">
        <authorList>
            <consortium name="EnsemblMetazoa"/>
        </authorList>
    </citation>
    <scope>IDENTIFICATION</scope>
    <source>
        <strain evidence="1">CM1001059</strain>
    </source>
</reference>
<reference evidence="2" key="1">
    <citation type="submission" date="2014-01" db="EMBL/GenBank/DDBJ databases">
        <title>The Genome Sequence of Anopheles melas CM1001059_A (V2).</title>
        <authorList>
            <consortium name="The Broad Institute Genomics Platform"/>
            <person name="Neafsey D.E."/>
            <person name="Besansky N."/>
            <person name="Howell P."/>
            <person name="Walton C."/>
            <person name="Young S.K."/>
            <person name="Zeng Q."/>
            <person name="Gargeya S."/>
            <person name="Fitzgerald M."/>
            <person name="Haas B."/>
            <person name="Abouelleil A."/>
            <person name="Allen A.W."/>
            <person name="Alvarado L."/>
            <person name="Arachchi H.M."/>
            <person name="Berlin A.M."/>
            <person name="Chapman S.B."/>
            <person name="Gainer-Dewar J."/>
            <person name="Goldberg J."/>
            <person name="Griggs A."/>
            <person name="Gujja S."/>
            <person name="Hansen M."/>
            <person name="Howarth C."/>
            <person name="Imamovic A."/>
            <person name="Ireland A."/>
            <person name="Larimer J."/>
            <person name="McCowan C."/>
            <person name="Murphy C."/>
            <person name="Pearson M."/>
            <person name="Poon T.W."/>
            <person name="Priest M."/>
            <person name="Roberts A."/>
            <person name="Saif S."/>
            <person name="Shea T."/>
            <person name="Sisk P."/>
            <person name="Sykes S."/>
            <person name="Wortman J."/>
            <person name="Nusbaum C."/>
            <person name="Birren B."/>
        </authorList>
    </citation>
    <scope>NUCLEOTIDE SEQUENCE [LARGE SCALE GENOMIC DNA]</scope>
    <source>
        <strain evidence="2">CM1001059</strain>
    </source>
</reference>
<name>A0A182UC33_9DIPT</name>
<evidence type="ECO:0000313" key="1">
    <source>
        <dbReference type="EnsemblMetazoa" id="AMEC017704-PA"/>
    </source>
</evidence>
<dbReference type="Proteomes" id="UP000075902">
    <property type="component" value="Unassembled WGS sequence"/>
</dbReference>
<dbReference type="EnsemblMetazoa" id="AMEC017704-RA">
    <property type="protein sequence ID" value="AMEC017704-PA"/>
    <property type="gene ID" value="AMEC017704"/>
</dbReference>
<dbReference type="VEuPathDB" id="VectorBase:AMEC017704"/>
<proteinExistence type="predicted"/>
<keyword evidence="2" id="KW-1185">Reference proteome</keyword>